<protein>
    <recommendedName>
        <fullName evidence="3">Glycosyl transferase family 1 domain-containing protein</fullName>
    </recommendedName>
</protein>
<dbReference type="AlphaFoldDB" id="A0A1F5TA01"/>
<dbReference type="EMBL" id="MFGM01000044">
    <property type="protein sequence ID" value="OGF35759.1"/>
    <property type="molecule type" value="Genomic_DNA"/>
</dbReference>
<dbReference type="GO" id="GO:0016757">
    <property type="term" value="F:glycosyltransferase activity"/>
    <property type="evidence" value="ECO:0007669"/>
    <property type="project" value="TreeGrafter"/>
</dbReference>
<evidence type="ECO:0000313" key="2">
    <source>
        <dbReference type="Proteomes" id="UP000178656"/>
    </source>
</evidence>
<dbReference type="Gene3D" id="3.40.50.2000">
    <property type="entry name" value="Glycogen Phosphorylase B"/>
    <property type="match status" value="2"/>
</dbReference>
<comment type="caution">
    <text evidence="1">The sequence shown here is derived from an EMBL/GenBank/DDBJ whole genome shotgun (WGS) entry which is preliminary data.</text>
</comment>
<reference evidence="1 2" key="1">
    <citation type="journal article" date="2016" name="Nat. Commun.">
        <title>Thousands of microbial genomes shed light on interconnected biogeochemical processes in an aquifer system.</title>
        <authorList>
            <person name="Anantharaman K."/>
            <person name="Brown C.T."/>
            <person name="Hug L.A."/>
            <person name="Sharon I."/>
            <person name="Castelle C.J."/>
            <person name="Probst A.J."/>
            <person name="Thomas B.C."/>
            <person name="Singh A."/>
            <person name="Wilkins M.J."/>
            <person name="Karaoz U."/>
            <person name="Brodie E.L."/>
            <person name="Williams K.H."/>
            <person name="Hubbard S.S."/>
            <person name="Banfield J.F."/>
        </authorList>
    </citation>
    <scope>NUCLEOTIDE SEQUENCE [LARGE SCALE GENOMIC DNA]</scope>
</reference>
<dbReference type="SUPFAM" id="SSF53756">
    <property type="entry name" value="UDP-Glycosyltransferase/glycogen phosphorylase"/>
    <property type="match status" value="1"/>
</dbReference>
<organism evidence="1 2">
    <name type="scientific">Candidatus Falkowbacteria bacterium RIFOXYC2_FULL_48_21</name>
    <dbReference type="NCBI Taxonomy" id="1798005"/>
    <lineage>
        <taxon>Bacteria</taxon>
        <taxon>Candidatus Falkowiibacteriota</taxon>
    </lineage>
</organism>
<sequence>MNVVRDYLGGIATANTNLLTFLNGSGKGAIGIEINARRHIRGATAFWHLSQDWFEQHIFNIHDLPLTKIMARAKTLKDVENYYRPVINLIKVTLRREPPDVMLLNGTYYMPWMISIAAHELKIPIVMRYAGVLSRETKNYPPRQRKIFLAMERSFRQRVYSWVFPSQICRDVVEREVYQRPVARGCVIPNPVNLACVSELNISSPSVERRIAAVGRWDTIKNFRVFFDMHRRLLRQKWKHIATIVTKTEKIDGFPRTMNRLAPMRPEGLYQFYLSQGLIVSPSLFETFGNVPMEAACLGVPVLVNDQMGCAELLRLAGLGNMVMSFADLNAVAERAKILCGQQILPKQLNNLRKSVSPKIVNELLLGVLREAARSI</sequence>
<dbReference type="PANTHER" id="PTHR45947:SF3">
    <property type="entry name" value="SULFOQUINOVOSYL TRANSFERASE SQD2"/>
    <property type="match status" value="1"/>
</dbReference>
<evidence type="ECO:0008006" key="3">
    <source>
        <dbReference type="Google" id="ProtNLM"/>
    </source>
</evidence>
<proteinExistence type="predicted"/>
<dbReference type="Pfam" id="PF13692">
    <property type="entry name" value="Glyco_trans_1_4"/>
    <property type="match status" value="1"/>
</dbReference>
<dbReference type="PANTHER" id="PTHR45947">
    <property type="entry name" value="SULFOQUINOVOSYL TRANSFERASE SQD2"/>
    <property type="match status" value="1"/>
</dbReference>
<dbReference type="InterPro" id="IPR050194">
    <property type="entry name" value="Glycosyltransferase_grp1"/>
</dbReference>
<gene>
    <name evidence="1" type="ORF">A2482_05180</name>
</gene>
<dbReference type="Proteomes" id="UP000178656">
    <property type="component" value="Unassembled WGS sequence"/>
</dbReference>
<name>A0A1F5TA01_9BACT</name>
<evidence type="ECO:0000313" key="1">
    <source>
        <dbReference type="EMBL" id="OGF35759.1"/>
    </source>
</evidence>
<accession>A0A1F5TA01</accession>